<evidence type="ECO:0000256" key="7">
    <source>
        <dbReference type="PIRSR" id="PIRSR639901-1"/>
    </source>
</evidence>
<dbReference type="HOGENOM" id="CLU_036146_2_1_0"/>
<feature type="active site" description="Proton acceptor" evidence="7">
    <location>
        <position position="63"/>
    </location>
</feature>
<dbReference type="SUPFAM" id="SSF53756">
    <property type="entry name" value="UDP-Glycosyltransferase/glycogen phosphorylase"/>
    <property type="match status" value="1"/>
</dbReference>
<evidence type="ECO:0000256" key="5">
    <source>
        <dbReference type="ARBA" id="ARBA00031445"/>
    </source>
</evidence>
<dbReference type="EMBL" id="FP929003">
    <property type="protein sequence ID" value="CBK42729.1"/>
    <property type="molecule type" value="Genomic_DNA"/>
</dbReference>
<organism evidence="11 12">
    <name type="scientific">Nitrospira defluvii</name>
    <dbReference type="NCBI Taxonomy" id="330214"/>
    <lineage>
        <taxon>Bacteria</taxon>
        <taxon>Pseudomonadati</taxon>
        <taxon>Nitrospirota</taxon>
        <taxon>Nitrospiria</taxon>
        <taxon>Nitrospirales</taxon>
        <taxon>Nitrospiraceae</taxon>
        <taxon>Nitrospira</taxon>
    </lineage>
</organism>
<evidence type="ECO:0000259" key="10">
    <source>
        <dbReference type="Pfam" id="PF04413"/>
    </source>
</evidence>
<evidence type="ECO:0000313" key="11">
    <source>
        <dbReference type="EMBL" id="CBK42729.1"/>
    </source>
</evidence>
<keyword evidence="11" id="KW-0328">Glycosyltransferase</keyword>
<comment type="function">
    <text evidence="9">Involved in lipopolysaccharide (LPS) biosynthesis. Catalyzes the transfer of 3-deoxy-D-manno-octulosonate (Kdo) residue(s) from CMP-Kdo to lipid IV(A), the tetraacyldisaccharide-1,4'-bisphosphate precursor of lipid A.</text>
</comment>
<dbReference type="InterPro" id="IPR007507">
    <property type="entry name" value="Glycos_transf_N"/>
</dbReference>
<dbReference type="GO" id="GO:0009245">
    <property type="term" value="P:lipid A biosynthetic process"/>
    <property type="evidence" value="ECO:0007669"/>
    <property type="project" value="TreeGrafter"/>
</dbReference>
<keyword evidence="4 9" id="KW-0808">Transferase</keyword>
<dbReference type="GO" id="GO:0005886">
    <property type="term" value="C:plasma membrane"/>
    <property type="evidence" value="ECO:0007669"/>
    <property type="project" value="UniProtKB-SubCell"/>
</dbReference>
<dbReference type="PANTHER" id="PTHR42755">
    <property type="entry name" value="3-DEOXY-MANNO-OCTULOSONATE CYTIDYLYLTRANSFERASE"/>
    <property type="match status" value="1"/>
</dbReference>
<dbReference type="EC" id="2.4.99.12" evidence="2 9"/>
<dbReference type="CAZy" id="GT30">
    <property type="family name" value="Glycosyltransferase Family 30"/>
</dbReference>
<protein>
    <recommendedName>
        <fullName evidence="3 9">3-deoxy-D-manno-octulosonic acid transferase</fullName>
        <shortName evidence="9">Kdo transferase</shortName>
        <ecNumber evidence="2 9">2.4.99.12</ecNumber>
    </recommendedName>
    <alternativeName>
        <fullName evidence="5 9">Lipid IV(A) 3-deoxy-D-manno-octulosonic acid transferase</fullName>
    </alternativeName>
</protein>
<accession>D8PHJ2</accession>
<dbReference type="KEGG" id="nde:NIDE3033"/>
<sequence>MMWYLLYNSLLLLVSPIILFVLLAKQRCRRGLPQRLGLRAEPPASEPGGRAGCIWIHAVSLGEVVAVAPLVRELRRRYPETRLVVSTVTETGREAVEQRLEGVAEHRYAPLDFPWVVNQAIDRLKPSLYIFVETELWPNILRSLQRRNVPSILVNGRLSTRSFERQRVPVIRDFYRTMLNMISCCLMQSERDAQRMIELGAEPSRVRCTGNIKFDQPIPKAGAGGTAVSKAALGLTDRELLLVAGSTHPGEEEAIVNAYRILSPEYPELRLVLAPRHIERAAQVEQMILLKGLTVSRRSTGGQAPMAGEGARVLVLDTRGELALLYRDAVVAFVGGTLAPVGGHNLLEPAVWGKPVLFGPHTDHCAEVAALLVKAQGGSVVRDEQALAQDLRALLRDPAALQRMGQAAQRVVTDNQGALQRSAEVIATFLPAREASKNARVEQGRELSSRQS</sequence>
<dbReference type="InterPro" id="IPR039901">
    <property type="entry name" value="Kdotransferase"/>
</dbReference>
<dbReference type="Gene3D" id="3.40.50.2000">
    <property type="entry name" value="Glycogen Phosphorylase B"/>
    <property type="match status" value="1"/>
</dbReference>
<dbReference type="GO" id="GO:0043842">
    <property type="term" value="F:Kdo transferase activity"/>
    <property type="evidence" value="ECO:0007669"/>
    <property type="project" value="UniProtKB-EC"/>
</dbReference>
<dbReference type="PANTHER" id="PTHR42755:SF1">
    <property type="entry name" value="3-DEOXY-D-MANNO-OCTULOSONIC ACID TRANSFERASE, MITOCHONDRIAL-RELATED"/>
    <property type="match status" value="1"/>
</dbReference>
<dbReference type="Proteomes" id="UP000001660">
    <property type="component" value="Chromosome"/>
</dbReference>
<keyword evidence="12" id="KW-1185">Reference proteome</keyword>
<keyword evidence="9" id="KW-1003">Cell membrane</keyword>
<feature type="site" description="Transition state stabilizer" evidence="8">
    <location>
        <position position="133"/>
    </location>
</feature>
<keyword evidence="9" id="KW-0472">Membrane</keyword>
<evidence type="ECO:0000256" key="8">
    <source>
        <dbReference type="PIRSR" id="PIRSR639901-2"/>
    </source>
</evidence>
<comment type="pathway">
    <text evidence="1 9">Bacterial outer membrane biogenesis; LPS core biosynthesis.</text>
</comment>
<evidence type="ECO:0000256" key="2">
    <source>
        <dbReference type="ARBA" id="ARBA00012621"/>
    </source>
</evidence>
<evidence type="ECO:0000256" key="4">
    <source>
        <dbReference type="ARBA" id="ARBA00022679"/>
    </source>
</evidence>
<dbReference type="GO" id="GO:0009244">
    <property type="term" value="P:lipopolysaccharide core region biosynthetic process"/>
    <property type="evidence" value="ECO:0007669"/>
    <property type="project" value="UniProtKB-UniRule"/>
</dbReference>
<gene>
    <name evidence="11" type="primary">waaA</name>
    <name evidence="11" type="ORF">NIDE3033</name>
</gene>
<comment type="similarity">
    <text evidence="9">Belongs to the glycosyltransferase group 1 family.</text>
</comment>
<dbReference type="Gene3D" id="3.40.50.11720">
    <property type="entry name" value="3-Deoxy-D-manno-octulosonic-acid transferase, N-terminal domain"/>
    <property type="match status" value="1"/>
</dbReference>
<evidence type="ECO:0000256" key="9">
    <source>
        <dbReference type="RuleBase" id="RU365103"/>
    </source>
</evidence>
<feature type="domain" description="3-deoxy-D-manno-octulosonic-acid transferase N-terminal" evidence="10">
    <location>
        <begin position="32"/>
        <end position="216"/>
    </location>
</feature>
<reference evidence="11 12" key="1">
    <citation type="journal article" date="2010" name="Proc. Natl. Acad. Sci. U.S.A.">
        <title>A Nitrospira metagenome illuminates the physiology and evolution of globally important nitrite-oxidizing bacteria.</title>
        <authorList>
            <person name="Lucker S."/>
            <person name="Wagner M."/>
            <person name="Maixner F."/>
            <person name="Pelletier E."/>
            <person name="Koch H."/>
            <person name="Vacherie B."/>
            <person name="Rattei T."/>
            <person name="Sinninghe Damste J."/>
            <person name="Spieck E."/>
            <person name="Le Paslier D."/>
            <person name="Daims H."/>
        </authorList>
    </citation>
    <scope>NUCLEOTIDE SEQUENCE [LARGE SCALE GENOMIC DNA]</scope>
</reference>
<evidence type="ECO:0000256" key="3">
    <source>
        <dbReference type="ARBA" id="ARBA00019077"/>
    </source>
</evidence>
<name>D8PHJ2_9BACT</name>
<keyword evidence="9" id="KW-0448">Lipopolysaccharide biosynthesis</keyword>
<dbReference type="AlphaFoldDB" id="D8PHJ2"/>
<dbReference type="Pfam" id="PF04413">
    <property type="entry name" value="Glycos_transf_N"/>
    <property type="match status" value="1"/>
</dbReference>
<feature type="site" description="Transition state stabilizer" evidence="8">
    <location>
        <position position="213"/>
    </location>
</feature>
<evidence type="ECO:0000256" key="6">
    <source>
        <dbReference type="ARBA" id="ARBA00049183"/>
    </source>
</evidence>
<dbReference type="UniPathway" id="UPA00958"/>
<dbReference type="STRING" id="330214.NIDE3033"/>
<comment type="subcellular location">
    <subcellularLocation>
        <location evidence="9">Cell membrane</location>
    </subcellularLocation>
</comment>
<dbReference type="eggNOG" id="COG1519">
    <property type="taxonomic scope" value="Bacteria"/>
</dbReference>
<comment type="catalytic activity">
    <reaction evidence="6 9">
        <text>lipid IVA (E. coli) + CMP-3-deoxy-beta-D-manno-octulosonate = alpha-Kdo-(2-&gt;6)-lipid IVA (E. coli) + CMP + H(+)</text>
        <dbReference type="Rhea" id="RHEA:28066"/>
        <dbReference type="ChEBI" id="CHEBI:15378"/>
        <dbReference type="ChEBI" id="CHEBI:58603"/>
        <dbReference type="ChEBI" id="CHEBI:60364"/>
        <dbReference type="ChEBI" id="CHEBI:60377"/>
        <dbReference type="ChEBI" id="CHEBI:85987"/>
        <dbReference type="EC" id="2.4.99.12"/>
    </reaction>
</comment>
<proteinExistence type="inferred from homology"/>
<evidence type="ECO:0000313" key="12">
    <source>
        <dbReference type="Proteomes" id="UP000001660"/>
    </source>
</evidence>
<dbReference type="FunFam" id="3.40.50.11720:FF:000001">
    <property type="entry name" value="3-deoxy-D-manno-octulosonic acid transferase"/>
    <property type="match status" value="1"/>
</dbReference>
<evidence type="ECO:0000256" key="1">
    <source>
        <dbReference type="ARBA" id="ARBA00004713"/>
    </source>
</evidence>
<dbReference type="InterPro" id="IPR038107">
    <property type="entry name" value="Glycos_transf_N_sf"/>
</dbReference>